<organism evidence="2 3">
    <name type="scientific">Enterococcus termitis</name>
    <dbReference type="NCBI Taxonomy" id="332950"/>
    <lineage>
        <taxon>Bacteria</taxon>
        <taxon>Bacillati</taxon>
        <taxon>Bacillota</taxon>
        <taxon>Bacilli</taxon>
        <taxon>Lactobacillales</taxon>
        <taxon>Enterococcaceae</taxon>
        <taxon>Enterococcus</taxon>
    </lineage>
</organism>
<dbReference type="AlphaFoldDB" id="A0A1E5GKT3"/>
<comment type="caution">
    <text evidence="2">The sequence shown here is derived from an EMBL/GenBank/DDBJ whole genome shotgun (WGS) entry which is preliminary data.</text>
</comment>
<evidence type="ECO:0000256" key="1">
    <source>
        <dbReference type="SAM" id="Phobius"/>
    </source>
</evidence>
<dbReference type="Proteomes" id="UP000095094">
    <property type="component" value="Unassembled WGS sequence"/>
</dbReference>
<feature type="transmembrane region" description="Helical" evidence="1">
    <location>
        <begin position="146"/>
        <end position="167"/>
    </location>
</feature>
<feature type="transmembrane region" description="Helical" evidence="1">
    <location>
        <begin position="107"/>
        <end position="125"/>
    </location>
</feature>
<dbReference type="RefSeq" id="WP_069663543.1">
    <property type="nucleotide sequence ID" value="NZ_JBHUJJ010000001.1"/>
</dbReference>
<evidence type="ECO:0008006" key="4">
    <source>
        <dbReference type="Google" id="ProtNLM"/>
    </source>
</evidence>
<proteinExistence type="predicted"/>
<evidence type="ECO:0000313" key="3">
    <source>
        <dbReference type="Proteomes" id="UP000095094"/>
    </source>
</evidence>
<evidence type="ECO:0000313" key="2">
    <source>
        <dbReference type="EMBL" id="OEG12840.1"/>
    </source>
</evidence>
<accession>A0A1E5GKT3</accession>
<keyword evidence="1" id="KW-0812">Transmembrane</keyword>
<gene>
    <name evidence="2" type="ORF">BCR25_04920</name>
</gene>
<dbReference type="EMBL" id="MIJY01000023">
    <property type="protein sequence ID" value="OEG12840.1"/>
    <property type="molecule type" value="Genomic_DNA"/>
</dbReference>
<keyword evidence="1" id="KW-1133">Transmembrane helix</keyword>
<sequence length="207" mass="23257">MNTAITTIQHLTTKSVLLLETLKILFIASLFFPEGTHALFSIAIDLLPEEFNQAFTIDRMITVLVLFSATAATILFIQLIGISFDIIDSSMTKPKPKEDDFTLLDKVSSGFMSIVLAIVYLLLIYKQSFSTSFIIFQTIHLNMVNVIVISFATFLIFPFILHFFSFAPILWKNKACESSLILTLLLKLVTIVTAAWLAIQLIQTIIN</sequence>
<reference evidence="3" key="1">
    <citation type="submission" date="2016-09" db="EMBL/GenBank/DDBJ databases">
        <authorList>
            <person name="Gulvik C.A."/>
        </authorList>
    </citation>
    <scope>NUCLEOTIDE SEQUENCE [LARGE SCALE GENOMIC DNA]</scope>
    <source>
        <strain evidence="3">LMG 8895</strain>
    </source>
</reference>
<name>A0A1E5GKT3_9ENTE</name>
<protein>
    <recommendedName>
        <fullName evidence="4">Yip1 domain-containing protein</fullName>
    </recommendedName>
</protein>
<feature type="transmembrane region" description="Helical" evidence="1">
    <location>
        <begin position="179"/>
        <end position="199"/>
    </location>
</feature>
<keyword evidence="1" id="KW-0472">Membrane</keyword>
<feature type="transmembrane region" description="Helical" evidence="1">
    <location>
        <begin position="60"/>
        <end position="87"/>
    </location>
</feature>
<keyword evidence="3" id="KW-1185">Reference proteome</keyword>